<feature type="domain" description="O-methyltransferase C-terminal" evidence="4">
    <location>
        <begin position="130"/>
        <end position="329"/>
    </location>
</feature>
<dbReference type="OrthoDB" id="1535081at2759"/>
<dbReference type="PIRSF" id="PIRSF005739">
    <property type="entry name" value="O-mtase"/>
    <property type="match status" value="1"/>
</dbReference>
<dbReference type="OMA" id="HMPAHLK"/>
<proteinExistence type="predicted"/>
<dbReference type="SUPFAM" id="SSF53335">
    <property type="entry name" value="S-adenosyl-L-methionine-dependent methyltransferases"/>
    <property type="match status" value="1"/>
</dbReference>
<dbReference type="PANTHER" id="PTHR43712:SF2">
    <property type="entry name" value="O-METHYLTRANSFERASE CICE"/>
    <property type="match status" value="1"/>
</dbReference>
<evidence type="ECO:0000259" key="5">
    <source>
        <dbReference type="Pfam" id="PF08100"/>
    </source>
</evidence>
<dbReference type="InterPro" id="IPR029063">
    <property type="entry name" value="SAM-dependent_MTases_sf"/>
</dbReference>
<dbReference type="SUPFAM" id="SSF46785">
    <property type="entry name" value="Winged helix' DNA-binding domain"/>
    <property type="match status" value="1"/>
</dbReference>
<protein>
    <submittedName>
        <fullName evidence="6">Uncharacterized protein</fullName>
    </submittedName>
</protein>
<evidence type="ECO:0000259" key="4">
    <source>
        <dbReference type="Pfam" id="PF00891"/>
    </source>
</evidence>
<dbReference type="EMBL" id="KI912114">
    <property type="protein sequence ID" value="ETS79292.1"/>
    <property type="molecule type" value="Genomic_DNA"/>
</dbReference>
<dbReference type="Pfam" id="PF08100">
    <property type="entry name" value="Dimerisation"/>
    <property type="match status" value="1"/>
</dbReference>
<dbReference type="GO" id="GO:0008171">
    <property type="term" value="F:O-methyltransferase activity"/>
    <property type="evidence" value="ECO:0007669"/>
    <property type="project" value="InterPro"/>
</dbReference>
<dbReference type="InterPro" id="IPR036390">
    <property type="entry name" value="WH_DNA-bd_sf"/>
</dbReference>
<dbReference type="InterPro" id="IPR036388">
    <property type="entry name" value="WH-like_DNA-bd_sf"/>
</dbReference>
<keyword evidence="3" id="KW-0949">S-adenosyl-L-methionine</keyword>
<organism evidence="6 7">
    <name type="scientific">Pestalotiopsis fici (strain W106-1 / CGMCC3.15140)</name>
    <dbReference type="NCBI Taxonomy" id="1229662"/>
    <lineage>
        <taxon>Eukaryota</taxon>
        <taxon>Fungi</taxon>
        <taxon>Dikarya</taxon>
        <taxon>Ascomycota</taxon>
        <taxon>Pezizomycotina</taxon>
        <taxon>Sordariomycetes</taxon>
        <taxon>Xylariomycetidae</taxon>
        <taxon>Amphisphaeriales</taxon>
        <taxon>Sporocadaceae</taxon>
        <taxon>Pestalotiopsis</taxon>
    </lineage>
</organism>
<sequence>MGSEFPSINPAQLLLHQSLAPIVTMTALRSIIELRLYDLVPETGTIPITQLAKASGATEDLLIRLLRPLLASNIFASPNLGEYAHTPVSVGFKQPAIRAAFLHGFDETLPCFLVQHQWLAQNGWKSPESSDNCPFSMAHGGDSLFGYLAKHPEKAEVFDRDQEMEFIGIVGVFPFDQEVKWSSADDVLVDVGGGKGQASRALAKAHPELHGRIILQDQALVLSSVEQDIHAVVKKTMPYNFFDPQPVKGAAFYYLRRIMCDWPDAACKLILKNQAAAMDSHSRLLIATFVVPEVGCDFLTAASDAVMMTYAGKERTEAQFRHLLESAGLSLKRVWQKPGELQAVLEARLQ</sequence>
<dbReference type="Gene3D" id="3.40.50.150">
    <property type="entry name" value="Vaccinia Virus protein VP39"/>
    <property type="match status" value="1"/>
</dbReference>
<keyword evidence="7" id="KW-1185">Reference proteome</keyword>
<dbReference type="PANTHER" id="PTHR43712">
    <property type="entry name" value="PUTATIVE (AFU_ORTHOLOGUE AFUA_4G14580)-RELATED"/>
    <property type="match status" value="1"/>
</dbReference>
<evidence type="ECO:0000313" key="6">
    <source>
        <dbReference type="EMBL" id="ETS79292.1"/>
    </source>
</evidence>
<dbReference type="RefSeq" id="XP_007835917.1">
    <property type="nucleotide sequence ID" value="XM_007837726.1"/>
</dbReference>
<dbReference type="HOGENOM" id="CLU_005533_5_2_1"/>
<dbReference type="Proteomes" id="UP000030651">
    <property type="component" value="Unassembled WGS sequence"/>
</dbReference>
<dbReference type="InParanoid" id="W3X1P9"/>
<reference evidence="7" key="1">
    <citation type="journal article" date="2015" name="BMC Genomics">
        <title>Genomic and transcriptomic analysis of the endophytic fungus Pestalotiopsis fici reveals its lifestyle and high potential for synthesis of natural products.</title>
        <authorList>
            <person name="Wang X."/>
            <person name="Zhang X."/>
            <person name="Liu L."/>
            <person name="Xiang M."/>
            <person name="Wang W."/>
            <person name="Sun X."/>
            <person name="Che Y."/>
            <person name="Guo L."/>
            <person name="Liu G."/>
            <person name="Guo L."/>
            <person name="Wang C."/>
            <person name="Yin W.B."/>
            <person name="Stadler M."/>
            <person name="Zhang X."/>
            <person name="Liu X."/>
        </authorList>
    </citation>
    <scope>NUCLEOTIDE SEQUENCE [LARGE SCALE GENOMIC DNA]</scope>
    <source>
        <strain evidence="7">W106-1 / CGMCC3.15140</strain>
    </source>
</reference>
<dbReference type="InterPro" id="IPR016461">
    <property type="entry name" value="COMT-like"/>
</dbReference>
<dbReference type="eggNOG" id="KOG3178">
    <property type="taxonomic scope" value="Eukaryota"/>
</dbReference>
<dbReference type="PROSITE" id="PS51683">
    <property type="entry name" value="SAM_OMT_II"/>
    <property type="match status" value="1"/>
</dbReference>
<evidence type="ECO:0000256" key="1">
    <source>
        <dbReference type="ARBA" id="ARBA00022603"/>
    </source>
</evidence>
<name>W3X1P9_PESFW</name>
<dbReference type="InterPro" id="IPR012967">
    <property type="entry name" value="COMT_dimerisation"/>
</dbReference>
<keyword evidence="2" id="KW-0808">Transferase</keyword>
<evidence type="ECO:0000256" key="2">
    <source>
        <dbReference type="ARBA" id="ARBA00022679"/>
    </source>
</evidence>
<accession>W3X1P9</accession>
<dbReference type="InterPro" id="IPR001077">
    <property type="entry name" value="COMT_C"/>
</dbReference>
<dbReference type="GO" id="GO:0046983">
    <property type="term" value="F:protein dimerization activity"/>
    <property type="evidence" value="ECO:0007669"/>
    <property type="project" value="InterPro"/>
</dbReference>
<evidence type="ECO:0000313" key="7">
    <source>
        <dbReference type="Proteomes" id="UP000030651"/>
    </source>
</evidence>
<dbReference type="Gene3D" id="1.10.10.10">
    <property type="entry name" value="Winged helix-like DNA-binding domain superfamily/Winged helix DNA-binding domain"/>
    <property type="match status" value="1"/>
</dbReference>
<dbReference type="Pfam" id="PF00891">
    <property type="entry name" value="Methyltransf_2"/>
    <property type="match status" value="1"/>
</dbReference>
<gene>
    <name evidence="6" type="ORF">PFICI_09145</name>
</gene>
<dbReference type="KEGG" id="pfy:PFICI_09145"/>
<dbReference type="AlphaFoldDB" id="W3X1P9"/>
<feature type="domain" description="O-methyltransferase dimerisation" evidence="5">
    <location>
        <begin position="23"/>
        <end position="90"/>
    </location>
</feature>
<dbReference type="GO" id="GO:0032259">
    <property type="term" value="P:methylation"/>
    <property type="evidence" value="ECO:0007669"/>
    <property type="project" value="UniProtKB-KW"/>
</dbReference>
<evidence type="ECO:0000256" key="3">
    <source>
        <dbReference type="ARBA" id="ARBA00022691"/>
    </source>
</evidence>
<keyword evidence="1" id="KW-0489">Methyltransferase</keyword>
<dbReference type="GeneID" id="19274158"/>